<keyword evidence="9 14" id="KW-0779">Telomere</keyword>
<sequence length="603" mass="71493">MKDSYYPLAIYKPPRSQWKYDKLSKFIKTKVNAKLYVFIILRIITERYRKMLAKSCDAEKSIIELLDWIIPQNYFGSTQNRKRFYSIVNKLTSQSRGECVFKSSLIEGYDLGCIDWLQEFSKEKKIQMSRLLEYNIYLLDNIVKPLIRHFYVCIRLLKTYEIKFIPRQEWNKFQVGVFGILRTERYLVGGDFQNSRGRLMLFPKGDTASLNYRPIMYANAITKETKKKFRLLSRKIRDLAKSFSTASSCNVFSFWESTADTYHNKYLYGIKMDLEDAYGNVDTQLLCQTIGASNFPDSEKKFLIHHMENQNVTYSKKIFQWTHGLLQGDHLSAALCSLYLSILEQKHLQSFMTSDFRLHRIADDYLFCSPIRETAELFEFTFKQYFPVNESKIQRALEEDSCEIVHFGQVLNFETKEMRKCFSQNKCLTHQFKFWSLKTFKNRKQIIEASVNFRLTNHYFKHFKLQIKYDLQNSLIEYFKGMVYVAYKFDVAVTVVSKFKKSSNEMPYLVGIIKNTITVHARKVCRYSNNKRVTFQLLRMIAIKAFLIVLKKNKRFYTSTIDGLTKKRVIYLHLPDECKKIAPIFNKLPEEFRGIKMKRVPKI</sequence>
<dbReference type="SUPFAM" id="SSF56672">
    <property type="entry name" value="DNA/RNA polymerases"/>
    <property type="match status" value="1"/>
</dbReference>
<dbReference type="Gene3D" id="1.10.357.90">
    <property type="match status" value="1"/>
</dbReference>
<name>A0ABM5KGQ1_DIAVI</name>
<keyword evidence="4 14" id="KW-0158">Chromosome</keyword>
<dbReference type="InterPro" id="IPR041580">
    <property type="entry name" value="TERT_thumb"/>
</dbReference>
<feature type="domain" description="Reverse transcriptase" evidence="15">
    <location>
        <begin position="183"/>
        <end position="411"/>
    </location>
</feature>
<dbReference type="SMART" id="SM00975">
    <property type="entry name" value="Telomerase_RBD"/>
    <property type="match status" value="1"/>
</dbReference>
<evidence type="ECO:0000256" key="1">
    <source>
        <dbReference type="ARBA" id="ARBA00008001"/>
    </source>
</evidence>
<dbReference type="EC" id="2.7.7.49" evidence="2 14"/>
<dbReference type="InterPro" id="IPR043502">
    <property type="entry name" value="DNA/RNA_pol_sf"/>
</dbReference>
<evidence type="ECO:0000256" key="12">
    <source>
        <dbReference type="ARBA" id="ARBA00032044"/>
    </source>
</evidence>
<dbReference type="EnsemblMetazoa" id="XM_050653408.1">
    <property type="protein sequence ID" value="XP_050509365.1"/>
    <property type="gene ID" value="LOC114344298"/>
</dbReference>
<dbReference type="Proteomes" id="UP001652700">
    <property type="component" value="Unplaced"/>
</dbReference>
<keyword evidence="8 14" id="KW-0460">Magnesium</keyword>
<comment type="similarity">
    <text evidence="1 14">Belongs to the reverse transcriptase family. Telomerase subfamily.</text>
</comment>
<keyword evidence="5 14" id="KW-0808">Transferase</keyword>
<dbReference type="InterPro" id="IPR003545">
    <property type="entry name" value="Telomerase_RT"/>
</dbReference>
<proteinExistence type="inferred from homology"/>
<protein>
    <recommendedName>
        <fullName evidence="3 14">Telomerase reverse transcriptase</fullName>
        <ecNumber evidence="2 14">2.7.7.49</ecNumber>
    </recommendedName>
    <alternativeName>
        <fullName evidence="12 14">Telomerase catalytic subunit</fullName>
    </alternativeName>
</protein>
<dbReference type="Gene3D" id="1.10.10.2210">
    <property type="match status" value="1"/>
</dbReference>
<dbReference type="Pfam" id="PF17984">
    <property type="entry name" value="TERT_thumb"/>
    <property type="match status" value="1"/>
</dbReference>
<dbReference type="GeneID" id="114344298"/>
<comment type="subcellular location">
    <subcellularLocation>
        <location evidence="14">Nucleus</location>
    </subcellularLocation>
    <subcellularLocation>
        <location evidence="14">Chromosome</location>
        <location evidence="14">Telomere</location>
    </subcellularLocation>
</comment>
<dbReference type="Pfam" id="PF00078">
    <property type="entry name" value="RVT_1"/>
    <property type="match status" value="1"/>
</dbReference>
<keyword evidence="6 14" id="KW-0548">Nucleotidyltransferase</keyword>
<evidence type="ECO:0000256" key="10">
    <source>
        <dbReference type="ARBA" id="ARBA00022918"/>
    </source>
</evidence>
<evidence type="ECO:0000256" key="6">
    <source>
        <dbReference type="ARBA" id="ARBA00022695"/>
    </source>
</evidence>
<evidence type="ECO:0000256" key="5">
    <source>
        <dbReference type="ARBA" id="ARBA00022679"/>
    </source>
</evidence>
<evidence type="ECO:0000256" key="2">
    <source>
        <dbReference type="ARBA" id="ARBA00012493"/>
    </source>
</evidence>
<evidence type="ECO:0000256" key="8">
    <source>
        <dbReference type="ARBA" id="ARBA00022842"/>
    </source>
</evidence>
<evidence type="ECO:0000313" key="16">
    <source>
        <dbReference type="EnsemblMetazoa" id="XP_050509365.1"/>
    </source>
</evidence>
<keyword evidence="17" id="KW-1185">Reference proteome</keyword>
<evidence type="ECO:0000256" key="7">
    <source>
        <dbReference type="ARBA" id="ARBA00022723"/>
    </source>
</evidence>
<dbReference type="Pfam" id="PF12009">
    <property type="entry name" value="Telomerase_RBD"/>
    <property type="match status" value="1"/>
</dbReference>
<evidence type="ECO:0000313" key="17">
    <source>
        <dbReference type="Proteomes" id="UP001652700"/>
    </source>
</evidence>
<dbReference type="Gene3D" id="3.10.10.20">
    <property type="match status" value="1"/>
</dbReference>
<reference evidence="16" key="1">
    <citation type="submission" date="2025-05" db="UniProtKB">
        <authorList>
            <consortium name="EnsemblMetazoa"/>
        </authorList>
    </citation>
    <scope>IDENTIFICATION</scope>
</reference>
<keyword evidence="10 14" id="KW-0695">RNA-directed DNA polymerase</keyword>
<dbReference type="RefSeq" id="XP_050509365.1">
    <property type="nucleotide sequence ID" value="XM_050653408.1"/>
</dbReference>
<dbReference type="PANTHER" id="PTHR12066">
    <property type="entry name" value="TELOMERASE REVERSE TRANSCRIPTASE"/>
    <property type="match status" value="1"/>
</dbReference>
<dbReference type="InterPro" id="IPR000477">
    <property type="entry name" value="RT_dom"/>
</dbReference>
<comment type="function">
    <text evidence="14">Telomerase is a ribonucleoprotein enzyme essential for the replication of chromosome termini in most eukaryotes. It elongates telomeres. It is a reverse transcriptase that adds simple sequence repeats to chromosome ends by copying a template sequence within the RNA component of the enzyme.</text>
</comment>
<keyword evidence="11 14" id="KW-0539">Nucleus</keyword>
<keyword evidence="7 14" id="KW-0479">Metal-binding</keyword>
<evidence type="ECO:0000256" key="13">
    <source>
        <dbReference type="ARBA" id="ARBA00048173"/>
    </source>
</evidence>
<evidence type="ECO:0000259" key="15">
    <source>
        <dbReference type="PROSITE" id="PS50878"/>
    </source>
</evidence>
<organism evidence="16 17">
    <name type="scientific">Diabrotica virgifera virgifera</name>
    <name type="common">western corn rootworm</name>
    <dbReference type="NCBI Taxonomy" id="50390"/>
    <lineage>
        <taxon>Eukaryota</taxon>
        <taxon>Metazoa</taxon>
        <taxon>Ecdysozoa</taxon>
        <taxon>Arthropoda</taxon>
        <taxon>Hexapoda</taxon>
        <taxon>Insecta</taxon>
        <taxon>Pterygota</taxon>
        <taxon>Neoptera</taxon>
        <taxon>Endopterygota</taxon>
        <taxon>Coleoptera</taxon>
        <taxon>Polyphaga</taxon>
        <taxon>Cucujiformia</taxon>
        <taxon>Chrysomeloidea</taxon>
        <taxon>Chrysomelidae</taxon>
        <taxon>Galerucinae</taxon>
        <taxon>Diabroticina</taxon>
        <taxon>Diabroticites</taxon>
        <taxon>Diabrotica</taxon>
    </lineage>
</organism>
<evidence type="ECO:0000256" key="9">
    <source>
        <dbReference type="ARBA" id="ARBA00022895"/>
    </source>
</evidence>
<dbReference type="InterPro" id="IPR021891">
    <property type="entry name" value="Telomerase_RBD"/>
</dbReference>
<evidence type="ECO:0000256" key="3">
    <source>
        <dbReference type="ARBA" id="ARBA00016182"/>
    </source>
</evidence>
<accession>A0ABM5KGQ1</accession>
<dbReference type="Gene3D" id="3.30.70.2630">
    <property type="match status" value="1"/>
</dbReference>
<evidence type="ECO:0000256" key="11">
    <source>
        <dbReference type="ARBA" id="ARBA00023242"/>
    </source>
</evidence>
<dbReference type="PANTHER" id="PTHR12066:SF0">
    <property type="entry name" value="TELOMERASE REVERSE TRANSCRIPTASE"/>
    <property type="match status" value="1"/>
</dbReference>
<comment type="catalytic activity">
    <reaction evidence="13 14">
        <text>DNA(n) + a 2'-deoxyribonucleoside 5'-triphosphate = DNA(n+1) + diphosphate</text>
        <dbReference type="Rhea" id="RHEA:22508"/>
        <dbReference type="Rhea" id="RHEA-COMP:17339"/>
        <dbReference type="Rhea" id="RHEA-COMP:17340"/>
        <dbReference type="ChEBI" id="CHEBI:33019"/>
        <dbReference type="ChEBI" id="CHEBI:61560"/>
        <dbReference type="ChEBI" id="CHEBI:173112"/>
        <dbReference type="EC" id="2.7.7.49"/>
    </reaction>
</comment>
<dbReference type="PROSITE" id="PS50878">
    <property type="entry name" value="RT_POL"/>
    <property type="match status" value="1"/>
</dbReference>
<evidence type="ECO:0000256" key="4">
    <source>
        <dbReference type="ARBA" id="ARBA00022454"/>
    </source>
</evidence>
<evidence type="ECO:0000256" key="14">
    <source>
        <dbReference type="RuleBase" id="RU365061"/>
    </source>
</evidence>
<dbReference type="Gene3D" id="1.10.132.70">
    <property type="match status" value="1"/>
</dbReference>